<organism evidence="1 2">
    <name type="scientific">Pseudomonas sessilinigenes</name>
    <dbReference type="NCBI Taxonomy" id="658629"/>
    <lineage>
        <taxon>Bacteria</taxon>
        <taxon>Pseudomonadati</taxon>
        <taxon>Pseudomonadota</taxon>
        <taxon>Gammaproteobacteria</taxon>
        <taxon>Pseudomonadales</taxon>
        <taxon>Pseudomonadaceae</taxon>
        <taxon>Pseudomonas</taxon>
    </lineage>
</organism>
<keyword evidence="2" id="KW-1185">Reference proteome</keyword>
<dbReference type="Proteomes" id="UP000693952">
    <property type="component" value="Chromosome"/>
</dbReference>
<name>A0ABX8MHV7_9PSED</name>
<dbReference type="Gene3D" id="1.10.357.10">
    <property type="entry name" value="Tetracycline Repressor, domain 2"/>
    <property type="match status" value="1"/>
</dbReference>
<evidence type="ECO:0000313" key="1">
    <source>
        <dbReference type="EMBL" id="QXH37798.1"/>
    </source>
</evidence>
<protein>
    <submittedName>
        <fullName evidence="1">Transcriptional regulator</fullName>
    </submittedName>
</protein>
<reference evidence="1" key="1">
    <citation type="submission" date="2021-06" db="EMBL/GenBank/DDBJ databases">
        <title>Updating the genus Pseudomonas: Description of 43 new species and partition of the Pseudomonas putida group.</title>
        <authorList>
            <person name="Girard L."/>
            <person name="Lood C."/>
            <person name="Vandamme P."/>
            <person name="Rokni-Zadeh H."/>
            <person name="van Noort V."/>
            <person name="Hofte M."/>
            <person name="Lavigne R."/>
            <person name="De Mot R."/>
        </authorList>
    </citation>
    <scope>NUCLEOTIDE SEQUENCE</scope>
    <source>
        <strain evidence="1">CMR12a</strain>
    </source>
</reference>
<proteinExistence type="predicted"/>
<evidence type="ECO:0000313" key="2">
    <source>
        <dbReference type="Proteomes" id="UP000693952"/>
    </source>
</evidence>
<sequence length="185" mass="20496">MAPDDERLLKLLTTAIVNHPRATMKDLAVLAGVSKATLNRHYGTRANLEYQLEAHAKGVLAQITRTAELHSAEPLHALQYLIKEHLTHRDMLALLLFENRPKTPPLENEESYAKDLDAFFLRGQHLGVFRIDISAAAFTELFINLVYGMVDAERRGRAASSRSASTLVQIFLHGSVASAASNLPE</sequence>
<dbReference type="SUPFAM" id="SSF48498">
    <property type="entry name" value="Tetracyclin repressor-like, C-terminal domain"/>
    <property type="match status" value="1"/>
</dbReference>
<dbReference type="InterPro" id="IPR036271">
    <property type="entry name" value="Tet_transcr_reg_TetR-rel_C_sf"/>
</dbReference>
<dbReference type="InterPro" id="IPR009057">
    <property type="entry name" value="Homeodomain-like_sf"/>
</dbReference>
<gene>
    <name evidence="1" type="ORF">KSS89_15995</name>
</gene>
<dbReference type="SUPFAM" id="SSF46689">
    <property type="entry name" value="Homeodomain-like"/>
    <property type="match status" value="1"/>
</dbReference>
<dbReference type="RefSeq" id="WP_068576857.1">
    <property type="nucleotide sequence ID" value="NZ_CP027706.1"/>
</dbReference>
<accession>A0ABX8MHV7</accession>
<dbReference type="EMBL" id="CP077074">
    <property type="protein sequence ID" value="QXH37798.1"/>
    <property type="molecule type" value="Genomic_DNA"/>
</dbReference>